<dbReference type="AlphaFoldDB" id="A0A8H5B2Q7"/>
<comment type="caution">
    <text evidence="3">The sequence shown here is derived from an EMBL/GenBank/DDBJ whole genome shotgun (WGS) entry which is preliminary data.</text>
</comment>
<evidence type="ECO:0000256" key="2">
    <source>
        <dbReference type="SAM" id="MobiDB-lite"/>
    </source>
</evidence>
<organism evidence="3 4">
    <name type="scientific">Psilocybe cf. subviscida</name>
    <dbReference type="NCBI Taxonomy" id="2480587"/>
    <lineage>
        <taxon>Eukaryota</taxon>
        <taxon>Fungi</taxon>
        <taxon>Dikarya</taxon>
        <taxon>Basidiomycota</taxon>
        <taxon>Agaricomycotina</taxon>
        <taxon>Agaricomycetes</taxon>
        <taxon>Agaricomycetidae</taxon>
        <taxon>Agaricales</taxon>
        <taxon>Agaricineae</taxon>
        <taxon>Strophariaceae</taxon>
        <taxon>Psilocybe</taxon>
    </lineage>
</organism>
<name>A0A8H5B2Q7_9AGAR</name>
<dbReference type="PANTHER" id="PTHR39472:SF1">
    <property type="entry name" value="EXPRESSED PROTEIN"/>
    <property type="match status" value="1"/>
</dbReference>
<dbReference type="EMBL" id="JAACJJ010000043">
    <property type="protein sequence ID" value="KAF5315480.1"/>
    <property type="molecule type" value="Genomic_DNA"/>
</dbReference>
<dbReference type="OrthoDB" id="21214at2759"/>
<evidence type="ECO:0000313" key="3">
    <source>
        <dbReference type="EMBL" id="KAF5315480.1"/>
    </source>
</evidence>
<keyword evidence="4" id="KW-1185">Reference proteome</keyword>
<protein>
    <submittedName>
        <fullName evidence="3">Uncharacterized protein</fullName>
    </submittedName>
</protein>
<keyword evidence="1" id="KW-0175">Coiled coil</keyword>
<evidence type="ECO:0000313" key="4">
    <source>
        <dbReference type="Proteomes" id="UP000567179"/>
    </source>
</evidence>
<feature type="region of interest" description="Disordered" evidence="2">
    <location>
        <begin position="169"/>
        <end position="197"/>
    </location>
</feature>
<sequence>MAIMEGSNGNETDLMQLWSVITELGEQLSQNRAMSVSLYSLAGNIKNQAINSQTGFVLRRFNMDKPQEEYDAELENMNNAMSAQNQDLQHDNKQLNGLIKEYEQTLETLMSGFRNRAQDVQERELSLIRDYEAKLLKREEENAHKQLDATTGVSNSLVHLSHLLRQILRSQAGEDAEEPETRTDDEENREPWTSAAASEYALERDIELARLEKENEELRRLLGLLPSQPRRDNSNGEFQNSNPMNPMRLPSMQRVVPTPREKLNLLY</sequence>
<dbReference type="Proteomes" id="UP000567179">
    <property type="component" value="Unassembled WGS sequence"/>
</dbReference>
<evidence type="ECO:0000256" key="1">
    <source>
        <dbReference type="SAM" id="Coils"/>
    </source>
</evidence>
<feature type="compositionally biased region" description="Acidic residues" evidence="2">
    <location>
        <begin position="174"/>
        <end position="188"/>
    </location>
</feature>
<feature type="region of interest" description="Disordered" evidence="2">
    <location>
        <begin position="223"/>
        <end position="253"/>
    </location>
</feature>
<reference evidence="3 4" key="1">
    <citation type="journal article" date="2020" name="ISME J.">
        <title>Uncovering the hidden diversity of litter-decomposition mechanisms in mushroom-forming fungi.</title>
        <authorList>
            <person name="Floudas D."/>
            <person name="Bentzer J."/>
            <person name="Ahren D."/>
            <person name="Johansson T."/>
            <person name="Persson P."/>
            <person name="Tunlid A."/>
        </authorList>
    </citation>
    <scope>NUCLEOTIDE SEQUENCE [LARGE SCALE GENOMIC DNA]</scope>
    <source>
        <strain evidence="3 4">CBS 101986</strain>
    </source>
</reference>
<gene>
    <name evidence="3" type="ORF">D9619_007325</name>
</gene>
<feature type="coiled-coil region" evidence="1">
    <location>
        <begin position="67"/>
        <end position="105"/>
    </location>
</feature>
<proteinExistence type="predicted"/>
<accession>A0A8H5B2Q7</accession>
<dbReference type="PANTHER" id="PTHR39472">
    <property type="entry name" value="EXPRESSED PROTEIN"/>
    <property type="match status" value="1"/>
</dbReference>
<feature type="compositionally biased region" description="Polar residues" evidence="2">
    <location>
        <begin position="235"/>
        <end position="244"/>
    </location>
</feature>